<organism evidence="2 3">
    <name type="scientific">Hankyongella ginsenosidimutans</name>
    <dbReference type="NCBI Taxonomy" id="1763828"/>
    <lineage>
        <taxon>Bacteria</taxon>
        <taxon>Pseudomonadati</taxon>
        <taxon>Pseudomonadota</taxon>
        <taxon>Alphaproteobacteria</taxon>
        <taxon>Sphingomonadales</taxon>
        <taxon>Sphingomonadaceae</taxon>
        <taxon>Hankyongella</taxon>
    </lineage>
</organism>
<feature type="region of interest" description="Disordered" evidence="1">
    <location>
        <begin position="1"/>
        <end position="35"/>
    </location>
</feature>
<sequence length="298" mass="32417">MLTAEACRRKAVDQPRHREDAAEEQAGHPVSADDERLRDAVDVLGQQAAERVDGLVVAADQSEARARLVIQRHRPDKVAEAPTAADHEIGALVRVQAQADIPGHTLLVKDHGAAGAGVDDEIAVIVEDRLALLVGQRRVAVVEGALPPRRAEQADLAGERIFKVEVAGVYFRLLAQHLYVFARVAAAQRPGEVRTAGQAGQRDIDPMRLAVGHGTQREVSVEARAAGRERIGDVIDVGVGEFVARGEPCQIAERTRNRRPHKDVEHIREVLPVLLRVERQRAAQVADQPGRDGTRVEA</sequence>
<protein>
    <submittedName>
        <fullName evidence="2">Uncharacterized protein</fullName>
    </submittedName>
</protein>
<feature type="compositionally biased region" description="Basic and acidic residues" evidence="1">
    <location>
        <begin position="1"/>
        <end position="20"/>
    </location>
</feature>
<dbReference type="Proteomes" id="UP000298714">
    <property type="component" value="Chromosome"/>
</dbReference>
<accession>A0A4D7CBN5</accession>
<reference evidence="3" key="1">
    <citation type="submission" date="2019-04" db="EMBL/GenBank/DDBJ databases">
        <title>Complete genome sequence of Sphingomonas sp. W1-2-3.</title>
        <authorList>
            <person name="Im W.T."/>
        </authorList>
    </citation>
    <scope>NUCLEOTIDE SEQUENCE [LARGE SCALE GENOMIC DNA]</scope>
    <source>
        <strain evidence="3">W1-2-3</strain>
    </source>
</reference>
<dbReference type="AlphaFoldDB" id="A0A4D7CBN5"/>
<dbReference type="KEGG" id="hgn:E6W36_02420"/>
<evidence type="ECO:0000256" key="1">
    <source>
        <dbReference type="SAM" id="MobiDB-lite"/>
    </source>
</evidence>
<dbReference type="RefSeq" id="WP_222873647.1">
    <property type="nucleotide sequence ID" value="NZ_CP039704.1"/>
</dbReference>
<name>A0A4D7CBN5_9SPHN</name>
<evidence type="ECO:0000313" key="3">
    <source>
        <dbReference type="Proteomes" id="UP000298714"/>
    </source>
</evidence>
<evidence type="ECO:0000313" key="2">
    <source>
        <dbReference type="EMBL" id="QCI78872.1"/>
    </source>
</evidence>
<proteinExistence type="predicted"/>
<dbReference type="EMBL" id="CP039704">
    <property type="protein sequence ID" value="QCI78872.1"/>
    <property type="molecule type" value="Genomic_DNA"/>
</dbReference>
<gene>
    <name evidence="2" type="ORF">E6W36_02420</name>
</gene>
<keyword evidence="3" id="KW-1185">Reference proteome</keyword>